<gene>
    <name evidence="3" type="ORF">EVB03_07530</name>
</gene>
<proteinExistence type="predicted"/>
<name>A0A520MEB3_9GAMM</name>
<evidence type="ECO:0000259" key="2">
    <source>
        <dbReference type="Pfam" id="PF17396"/>
    </source>
</evidence>
<dbReference type="Gene3D" id="3.40.50.300">
    <property type="entry name" value="P-loop containing nucleotide triphosphate hydrolases"/>
    <property type="match status" value="1"/>
</dbReference>
<dbReference type="InterPro" id="IPR035086">
    <property type="entry name" value="DgcN-like_C"/>
</dbReference>
<feature type="domain" description="D-glutamate N-acetyltransferase-like N-terminal" evidence="2">
    <location>
        <begin position="64"/>
        <end position="135"/>
    </location>
</feature>
<dbReference type="PANTHER" id="PTHR40690:SF1">
    <property type="entry name" value="DUF1611 DOMAIN-CONTAINING PROTEIN"/>
    <property type="match status" value="1"/>
</dbReference>
<dbReference type="AlphaFoldDB" id="A0A520MEB3"/>
<organism evidence="3 4">
    <name type="scientific">SAR92 clade bacterium</name>
    <dbReference type="NCBI Taxonomy" id="2315479"/>
    <lineage>
        <taxon>Bacteria</taxon>
        <taxon>Pseudomonadati</taxon>
        <taxon>Pseudomonadota</taxon>
        <taxon>Gammaproteobacteria</taxon>
        <taxon>Cellvibrionales</taxon>
        <taxon>Porticoccaceae</taxon>
        <taxon>SAR92 clade</taxon>
    </lineage>
</organism>
<evidence type="ECO:0000313" key="4">
    <source>
        <dbReference type="Proteomes" id="UP000315889"/>
    </source>
</evidence>
<dbReference type="PANTHER" id="PTHR40690">
    <property type="entry name" value="GLL3100 PROTEIN"/>
    <property type="match status" value="1"/>
</dbReference>
<evidence type="ECO:0000313" key="3">
    <source>
        <dbReference type="EMBL" id="RZO19562.1"/>
    </source>
</evidence>
<dbReference type="PIRSF" id="PIRSF026760">
    <property type="entry name" value="UCP026760"/>
    <property type="match status" value="1"/>
</dbReference>
<evidence type="ECO:0000259" key="1">
    <source>
        <dbReference type="Pfam" id="PF07755"/>
    </source>
</evidence>
<reference evidence="3 4" key="1">
    <citation type="submission" date="2019-02" db="EMBL/GenBank/DDBJ databases">
        <title>Prokaryotic population dynamics and viral predation in marine succession experiment using metagenomics: the confinement effect.</title>
        <authorList>
            <person name="Haro-Moreno J.M."/>
            <person name="Rodriguez-Valera F."/>
            <person name="Lopez-Perez M."/>
        </authorList>
    </citation>
    <scope>NUCLEOTIDE SEQUENCE [LARGE SCALE GENOMIC DNA]</scope>
    <source>
        <strain evidence="3">MED-G170</strain>
    </source>
</reference>
<dbReference type="Proteomes" id="UP000315889">
    <property type="component" value="Unassembled WGS sequence"/>
</dbReference>
<sequence length="347" mass="36726">MDELKNKGSSSLTLRWPYLIILGDTQELVDAKTGAGLVQWCPEKVAGQLRFDNCLVDLGVSDLSISEAIDRGVKSVVIGVAPTGGQINQRWICLLEEAAAAGLDIVSGLHCRLEDFSSLVAAAESSGARLVNVRTSADNLPIGTGLKRSGRRLLTVGTDCAIGKKYSALSITQCMKDRGINVDFRATGQTGIMITGEGVPIDTVMADFIAGASEILSPTNSEDHWDIIEGQGSLFNPSYAGVSLGLLHGSQPDAIVVCHDPTREVIDTANHIPLPSVAECINLHLRTAKLTNPNVCCVGICVNTSGLDVEKGKAYLEELSAELGLPCVDPILDGCDAIVDKILTEFV</sequence>
<dbReference type="InterPro" id="IPR011669">
    <property type="entry name" value="DgcN-like"/>
</dbReference>
<comment type="caution">
    <text evidence="3">The sequence shown here is derived from an EMBL/GenBank/DDBJ whole genome shotgun (WGS) entry which is preliminary data.</text>
</comment>
<dbReference type="Gene3D" id="3.40.50.720">
    <property type="entry name" value="NAD(P)-binding Rossmann-like Domain"/>
    <property type="match status" value="1"/>
</dbReference>
<dbReference type="SUPFAM" id="SSF52540">
    <property type="entry name" value="P-loop containing nucleoside triphosphate hydrolases"/>
    <property type="match status" value="1"/>
</dbReference>
<accession>A0A520MEB3</accession>
<dbReference type="Pfam" id="PF07755">
    <property type="entry name" value="DUF1611"/>
    <property type="match status" value="1"/>
</dbReference>
<dbReference type="InterPro" id="IPR027417">
    <property type="entry name" value="P-loop_NTPase"/>
</dbReference>
<dbReference type="EMBL" id="SHBP01000010">
    <property type="protein sequence ID" value="RZO19562.1"/>
    <property type="molecule type" value="Genomic_DNA"/>
</dbReference>
<protein>
    <submittedName>
        <fullName evidence="3">DUF1611 domain-containing protein</fullName>
    </submittedName>
</protein>
<dbReference type="Pfam" id="PF17396">
    <property type="entry name" value="DUF1611_N"/>
    <property type="match status" value="1"/>
</dbReference>
<dbReference type="InterPro" id="IPR035402">
    <property type="entry name" value="DgcN-like_N"/>
</dbReference>
<feature type="domain" description="D-glutamate N-acetyltransferase-like C-terminal" evidence="1">
    <location>
        <begin position="143"/>
        <end position="339"/>
    </location>
</feature>